<organism evidence="3 4">
    <name type="scientific">Brassica napus</name>
    <name type="common">Rape</name>
    <dbReference type="NCBI Taxonomy" id="3708"/>
    <lineage>
        <taxon>Eukaryota</taxon>
        <taxon>Viridiplantae</taxon>
        <taxon>Streptophyta</taxon>
        <taxon>Embryophyta</taxon>
        <taxon>Tracheophyta</taxon>
        <taxon>Spermatophyta</taxon>
        <taxon>Magnoliopsida</taxon>
        <taxon>eudicotyledons</taxon>
        <taxon>Gunneridae</taxon>
        <taxon>Pentapetalae</taxon>
        <taxon>rosids</taxon>
        <taxon>malvids</taxon>
        <taxon>Brassicales</taxon>
        <taxon>Brassicaceae</taxon>
        <taxon>Brassiceae</taxon>
        <taxon>Brassica</taxon>
    </lineage>
</organism>
<dbReference type="Gene3D" id="3.80.10.10">
    <property type="entry name" value="Ribonuclease Inhibitor"/>
    <property type="match status" value="2"/>
</dbReference>
<dbReference type="Proteomes" id="UP000824890">
    <property type="component" value="Unassembled WGS sequence"/>
</dbReference>
<dbReference type="InterPro" id="IPR036866">
    <property type="entry name" value="RibonucZ/Hydroxyglut_hydro"/>
</dbReference>
<sequence length="777" mass="87409">MHPKIKVSSMEKNEREDDRTALIFLGTGCSAAVPHFRCLLQPSDPPCHVCSQSLTLLPHLNPNYRCNTSLLIDYCCGEEDDAIHGLDDIRSLQPRGSAIDTNPLPVFLSQFTMESISTRFPYLVEKKVKEVPRRVSQLDWRIIEENCDKPFTASGLSFTALPVMHGEDYVALGFLFGNKSKVAYISDVSRIPPSTEYAISKAGAGQLDLLILDTNVPSMVMRGRQPTHLCLPETLEIIKRLCPKRALLTGMTHYFDHHEYNEILAEWSLRSSNLTSLKLAKCYFITDYGFSQAVVKLPLLEDLEVSYCSLTKVSMKAVGKPCPNLKTLKLNIFGDMFPGNKSDDEALAIAETMLGLRHLQLFGSKLSNTGLKAILDNCPNLEHLDLRQCFNVNLFGDMKKRENGLFLFLATLFLGTVWLLSDGDSYEKFLKVETIFTPLFIGHERPILSSKKMASSSLPLPSSSERLSLSFRSPPSPSLTPEMKDGEYSNWSELPTELTSSILQRLGPIEVLENAQKVCTSWRRVSKDPAMWRKIVMHKVEGLGYNLDIMCRHAVDRSQGGLVEIEIWDFGTDSLINYIADSSSCLRSLKLAKSFQVTDDGLTEAVVKLPYLEELEVSNTSILSAKSLKVLGQSCPNLKTFKLNQRGFLRPRIQSDDDALAIAETMHGLRHLQLFGNILSDVGLNAILDNCPNLEHLDLRQCFNVNLLGDLEKRCDERIKVFRRPNDSTYDYPYDATAIDIFSDEVVFRIMPDANYYPDLMAGSDYSDYDPTDDYDF</sequence>
<dbReference type="EMBL" id="JAGKQM010000003">
    <property type="protein sequence ID" value="KAH0933543.1"/>
    <property type="molecule type" value="Genomic_DNA"/>
</dbReference>
<dbReference type="Pfam" id="PF12937">
    <property type="entry name" value="F-box-like"/>
    <property type="match status" value="1"/>
</dbReference>
<dbReference type="PANTHER" id="PTHR38926:SF29">
    <property type="entry name" value="F-BOX PROTEIN SKIP19-RELATED"/>
    <property type="match status" value="1"/>
</dbReference>
<dbReference type="Gene3D" id="3.60.15.10">
    <property type="entry name" value="Ribonuclease Z/Hydroxyacylglutathione hydrolase-like"/>
    <property type="match status" value="2"/>
</dbReference>
<accession>A0ABQ8DWC9</accession>
<dbReference type="InterPro" id="IPR032675">
    <property type="entry name" value="LRR_dom_sf"/>
</dbReference>
<dbReference type="InterPro" id="IPR006553">
    <property type="entry name" value="Leu-rich_rpt_Cys-con_subtyp"/>
</dbReference>
<dbReference type="SMART" id="SM00367">
    <property type="entry name" value="LRR_CC"/>
    <property type="match status" value="8"/>
</dbReference>
<evidence type="ECO:0000256" key="1">
    <source>
        <dbReference type="SAM" id="MobiDB-lite"/>
    </source>
</evidence>
<dbReference type="PANTHER" id="PTHR38926">
    <property type="entry name" value="F-BOX DOMAIN CONTAINING PROTEIN, EXPRESSED"/>
    <property type="match status" value="1"/>
</dbReference>
<feature type="region of interest" description="Disordered" evidence="1">
    <location>
        <begin position="459"/>
        <end position="483"/>
    </location>
</feature>
<dbReference type="CDD" id="cd22164">
    <property type="entry name" value="F-box_AtSKIP19-like"/>
    <property type="match status" value="1"/>
</dbReference>
<keyword evidence="4" id="KW-1185">Reference proteome</keyword>
<evidence type="ECO:0000313" key="3">
    <source>
        <dbReference type="EMBL" id="KAH0933543.1"/>
    </source>
</evidence>
<dbReference type="CDD" id="cd16279">
    <property type="entry name" value="metallo-hydrolase-like_MBL-fold"/>
    <property type="match status" value="1"/>
</dbReference>
<dbReference type="SMART" id="SM00256">
    <property type="entry name" value="FBOX"/>
    <property type="match status" value="1"/>
</dbReference>
<evidence type="ECO:0000313" key="4">
    <source>
        <dbReference type="Proteomes" id="UP000824890"/>
    </source>
</evidence>
<dbReference type="InterPro" id="IPR001810">
    <property type="entry name" value="F-box_dom"/>
</dbReference>
<feature type="domain" description="F-box" evidence="2">
    <location>
        <begin position="488"/>
        <end position="535"/>
    </location>
</feature>
<reference evidence="3 4" key="1">
    <citation type="submission" date="2021-05" db="EMBL/GenBank/DDBJ databases">
        <title>Genome Assembly of Synthetic Allotetraploid Brassica napus Reveals Homoeologous Exchanges between Subgenomes.</title>
        <authorList>
            <person name="Davis J.T."/>
        </authorList>
    </citation>
    <scope>NUCLEOTIDE SEQUENCE [LARGE SCALE GENOMIC DNA]</scope>
    <source>
        <strain evidence="4">cv. Da-Ae</strain>
        <tissue evidence="3">Seedling</tissue>
    </source>
</reference>
<evidence type="ECO:0000259" key="2">
    <source>
        <dbReference type="PROSITE" id="PS50181"/>
    </source>
</evidence>
<dbReference type="SUPFAM" id="SSF52047">
    <property type="entry name" value="RNI-like"/>
    <property type="match status" value="2"/>
</dbReference>
<gene>
    <name evidence="3" type="ORF">HID58_010660</name>
</gene>
<dbReference type="PROSITE" id="PS50181">
    <property type="entry name" value="FBOX"/>
    <property type="match status" value="1"/>
</dbReference>
<dbReference type="Pfam" id="PF12706">
    <property type="entry name" value="Lactamase_B_2"/>
    <property type="match status" value="1"/>
</dbReference>
<proteinExistence type="predicted"/>
<feature type="compositionally biased region" description="Low complexity" evidence="1">
    <location>
        <begin position="459"/>
        <end position="473"/>
    </location>
</feature>
<dbReference type="SUPFAM" id="SSF81383">
    <property type="entry name" value="F-box domain"/>
    <property type="match status" value="1"/>
</dbReference>
<dbReference type="SUPFAM" id="SSF56281">
    <property type="entry name" value="Metallo-hydrolase/oxidoreductase"/>
    <property type="match status" value="1"/>
</dbReference>
<dbReference type="InterPro" id="IPR001279">
    <property type="entry name" value="Metallo-B-lactamas"/>
</dbReference>
<protein>
    <recommendedName>
        <fullName evidence="2">F-box domain-containing protein</fullName>
    </recommendedName>
</protein>
<name>A0ABQ8DWC9_BRANA</name>
<dbReference type="Gene3D" id="1.20.1280.50">
    <property type="match status" value="1"/>
</dbReference>
<comment type="caution">
    <text evidence="3">The sequence shown here is derived from an EMBL/GenBank/DDBJ whole genome shotgun (WGS) entry which is preliminary data.</text>
</comment>
<dbReference type="InterPro" id="IPR036047">
    <property type="entry name" value="F-box-like_dom_sf"/>
</dbReference>